<dbReference type="OrthoDB" id="9796058at2"/>
<dbReference type="PIRSF" id="PIRSF039008">
    <property type="entry name" value="YjbJ"/>
    <property type="match status" value="1"/>
</dbReference>
<sequence>MNKHIAEGKWEQFKATIKKKYAKLTDDELLEVKANSQKLAGYLQAKYGLAKDEAEKEAKDFKEKFQ</sequence>
<dbReference type="Proteomes" id="UP000182521">
    <property type="component" value="Chromosome"/>
</dbReference>
<evidence type="ECO:0000259" key="2">
    <source>
        <dbReference type="Pfam" id="PF05532"/>
    </source>
</evidence>
<evidence type="ECO:0000313" key="3">
    <source>
        <dbReference type="EMBL" id="APC96718.1"/>
    </source>
</evidence>
<evidence type="ECO:0000313" key="4">
    <source>
        <dbReference type="Proteomes" id="UP000182521"/>
    </source>
</evidence>
<dbReference type="Pfam" id="PF05532">
    <property type="entry name" value="CsbD"/>
    <property type="match status" value="1"/>
</dbReference>
<reference evidence="4" key="1">
    <citation type="submission" date="2014-10" db="EMBL/GenBank/DDBJ databases">
        <authorList>
            <person name="Kuske C.R."/>
            <person name="Challacombe J.F."/>
            <person name="Daligault H.E."/>
            <person name="Davenport K.W."/>
            <person name="Johnson S.L."/>
            <person name="Siddaramappa S."/>
            <person name="Petersen J.M."/>
        </authorList>
    </citation>
    <scope>NUCLEOTIDE SEQUENCE [LARGE SCALE GENOMIC DNA]</scope>
    <source>
        <strain evidence="4">CA97-1460</strain>
    </source>
</reference>
<organism evidence="3 4">
    <name type="scientific">Francisella frigiditurris</name>
    <dbReference type="NCBI Taxonomy" id="1542390"/>
    <lineage>
        <taxon>Bacteria</taxon>
        <taxon>Pseudomonadati</taxon>
        <taxon>Pseudomonadota</taxon>
        <taxon>Gammaproteobacteria</taxon>
        <taxon>Thiotrichales</taxon>
        <taxon>Francisellaceae</taxon>
        <taxon>Francisella</taxon>
    </lineage>
</organism>
<name>A0A1J0KST8_9GAMM</name>
<protein>
    <submittedName>
        <fullName evidence="3">CsbD-like family protein</fullName>
    </submittedName>
</protein>
<dbReference type="InterPro" id="IPR026042">
    <property type="entry name" value="YjbJ"/>
</dbReference>
<dbReference type="STRING" id="1542390.KX01_69"/>
<gene>
    <name evidence="3" type="ORF">KX01_69</name>
</gene>
<comment type="similarity">
    <text evidence="1">Belongs to the UPF0337 (CsbD) family.</text>
</comment>
<dbReference type="InterPro" id="IPR036629">
    <property type="entry name" value="YjbJ_sf"/>
</dbReference>
<dbReference type="PANTHER" id="PTHR34977">
    <property type="entry name" value="UPF0337 PROTEIN YJBJ"/>
    <property type="match status" value="1"/>
</dbReference>
<dbReference type="InterPro" id="IPR008462">
    <property type="entry name" value="CsbD"/>
</dbReference>
<dbReference type="SUPFAM" id="SSF69047">
    <property type="entry name" value="Hypothetical protein YjbJ"/>
    <property type="match status" value="1"/>
</dbReference>
<accession>A0A1J0KST8</accession>
<feature type="domain" description="CsbD-like" evidence="2">
    <location>
        <begin position="6"/>
        <end position="56"/>
    </location>
</feature>
<dbReference type="RefSeq" id="WP_071663107.1">
    <property type="nucleotide sequence ID" value="NZ_CP009654.1"/>
</dbReference>
<dbReference type="PANTHER" id="PTHR34977:SF1">
    <property type="entry name" value="UPF0337 PROTEIN YJBJ"/>
    <property type="match status" value="1"/>
</dbReference>
<keyword evidence="4" id="KW-1185">Reference proteome</keyword>
<proteinExistence type="inferred from homology"/>
<dbReference type="EMBL" id="CP009654">
    <property type="protein sequence ID" value="APC96718.1"/>
    <property type="molecule type" value="Genomic_DNA"/>
</dbReference>
<dbReference type="AlphaFoldDB" id="A0A1J0KST8"/>
<dbReference type="Gene3D" id="1.10.1470.10">
    <property type="entry name" value="YjbJ"/>
    <property type="match status" value="1"/>
</dbReference>
<dbReference type="KEGG" id="frc:KX01_69"/>
<evidence type="ECO:0000256" key="1">
    <source>
        <dbReference type="ARBA" id="ARBA00009129"/>
    </source>
</evidence>
<dbReference type="InterPro" id="IPR050423">
    <property type="entry name" value="UPF0337_stress_rsp"/>
</dbReference>